<proteinExistence type="predicted"/>
<feature type="domain" description="Dermonecrotic toxin N-terminal" evidence="2">
    <location>
        <begin position="598"/>
        <end position="745"/>
    </location>
</feature>
<feature type="region of interest" description="Disordered" evidence="1">
    <location>
        <begin position="1623"/>
        <end position="1644"/>
    </location>
</feature>
<evidence type="ECO:0000313" key="3">
    <source>
        <dbReference type="EMBL" id="AIS17613.1"/>
    </source>
</evidence>
<dbReference type="Gene3D" id="3.40.390.10">
    <property type="entry name" value="Collagenase (Catalytic Domain)"/>
    <property type="match status" value="1"/>
</dbReference>
<dbReference type="OrthoDB" id="7032306at2"/>
<dbReference type="RefSeq" id="WP_043189193.1">
    <property type="nucleotide sequence ID" value="NZ_CP009533.1"/>
</dbReference>
<sequence>MANTLPWFHSRQLAQCMSRHLTQALKNEQLSVIEYDWLRRLPDNPSIEQDMQVCLLDNADPGIFCGLRITYTDPDKPAAYYYSPLTGILPFDDATALRDALVARASGQTDGRWAKPREPKWLSLTQTPFKRWMKAIIVAQALRLKAIDHTWHRLPLLSDVFDQHLTQAMRSAMPASDPIVPRRHKVHRVDSQTKAVVNVQRLLDTALDLLAEAPQGDIQHRFLGVYGQTLTEAQAQLYRSTLATSVTQLPGQYSAALSDFWQASSDTQSASLRDGLSQSLQHTYLGLVLEEQSHLRSSVDQLALLKSVAAPQAPAGLRLETVRFNPDGASRDTPVAWPGTLIISDAQRPALGYFVFNTDQGLTSCPDLQALGEYLTGLVSQVADSLRVVERDRALFNATILPVPERLALTGNAFDALADGLIDLQQRRARQVFVDKTALRASPLTAVADAVDLRPLAHPRLNWFDSERTGTPDPTRPLDLSAQATPSNWLLQIKAMREWQQWNVQRTLTVKDGVRVLLAPGLLAMQSPRPADQPRLRIAGAPELAAISLVDYFLERTSGAIVQTLTSADQLLDSAGTALDWPEVEQIKQLVLACSPALTKTYRRLVRRQMSAPQPPCLGAYDLPGQRRALREIGLRTSLAIATREGMIDKALLKLLATAVDYPTPGLRNTAATDVHAIYLKAPSETSSIPLTDMFVLHRHSEPAGPVLMWSGDHGLFAFDSLQQLKKTVAASVVHPQSRARWLRGLDPAWVATMLERIQTTMIDGLQVETRAMTGDFITELDVIESHRQLTALGINMALAIECSFAATSFQRNADYSRGDNMLTTALDRLAVDAANVQLGELLPPWIKHASADQLVRYADILARCMATANDKSNYLAQIPFIDDFSRTRLRASMAKFWPTGPSDPDRVVIRLTDTSGGGMNIGGMIGTGTLTSRTKTLTEWAISQFAGSLSSEMHITLDPPSLTLDVPTTHQVRQVVEDADVGGEYRKLLAVKLSKQSADHAWRRLLFVKALPAQMLRNAIEQQMQGRLSAAATDMIAQVVEMPDGVAREPLQGQKITLGPLGLIPDVGMKADIACGMYLIAPAHPERGPVVLYTVYSEADSMREYASRADLLAQIKTDEALQAQILSRLPEAVHSRYEHSGFTEPHIPWTTEVSDGERLGKPPAIVLLDQPEQGNALDYLFEDNLQLIQLVARQQTRSSGEASWNAFCHLVKLGLEQGAMILPSAVGSLVALYQSQQLLNDSVKAIGRRNWGEALADFVAALASVVGARRGAEHFRQEIQAAETAERISTTRVGGRPQGGMNAELASLEATDVALNTLNYDALLNMYETANATHRYAIVDGRVMEVTRAEQGWSIVSKGREGPTITLDSQQKWHADLEIARMGAGYSMMDNYESWVTDLNIADVFITQAKGIEQIRQRYPRHQQMIVRAHAHGVDCLRNALKNLNQKFPHVPLPTQTLDILTDVFEVDVTPAMLHRLRSSCVQLLDELTSDALDPHSSPRYWDGLNEEGHESNHAFIWEGDPQKRLFLTDKFFDLPIETLMYSSHERTQAQLYAHHQAASLLHEVSHQVLKTVDLAYLDTFRPLHQHFDDLGGPSGQAQQYAHSLHTLRQKALSLTTPDAKLFTRPGTKGRRDFRPSDGRQSETVLRLTGKTSLAAARKVFRTDPEVRSKLILANADSVTLLVQRLGQEVFSPPSS</sequence>
<dbReference type="HOGENOM" id="CLU_240355_0_0_6"/>
<feature type="compositionally biased region" description="Basic and acidic residues" evidence="1">
    <location>
        <begin position="1631"/>
        <end position="1642"/>
    </location>
</feature>
<dbReference type="Pfam" id="PF20178">
    <property type="entry name" value="ToxA_N"/>
    <property type="match status" value="2"/>
</dbReference>
<name>A0A089YMH8_9PSED</name>
<dbReference type="InterPro" id="IPR046673">
    <property type="entry name" value="ToxA_N"/>
</dbReference>
<feature type="domain" description="Dermonecrotic toxin N-terminal" evidence="2">
    <location>
        <begin position="876"/>
        <end position="1132"/>
    </location>
</feature>
<dbReference type="Proteomes" id="UP000029499">
    <property type="component" value="Chromosome"/>
</dbReference>
<dbReference type="KEGG" id="prh:LT40_09480"/>
<organism evidence="3 4">
    <name type="scientific">Pseudomonas rhizosphaerae</name>
    <dbReference type="NCBI Taxonomy" id="216142"/>
    <lineage>
        <taxon>Bacteria</taxon>
        <taxon>Pseudomonadati</taxon>
        <taxon>Pseudomonadota</taxon>
        <taxon>Gammaproteobacteria</taxon>
        <taxon>Pseudomonadales</taxon>
        <taxon>Pseudomonadaceae</taxon>
        <taxon>Pseudomonas</taxon>
    </lineage>
</organism>
<reference evidence="3 4" key="1">
    <citation type="journal article" date="2015" name="J. Biotechnol.">
        <title>Complete genome sequence of Pseudomonas rhizosphaerae IH5T (=DSM 16299T), a phosphate-solubilizing rhizobacterium for bacterial biofertilizer.</title>
        <authorList>
            <person name="Kwak Y."/>
            <person name="Jung B.K."/>
            <person name="Shin J.H."/>
        </authorList>
    </citation>
    <scope>NUCLEOTIDE SEQUENCE [LARGE SCALE GENOMIC DNA]</scope>
    <source>
        <strain evidence="3">DSM 16299</strain>
    </source>
</reference>
<dbReference type="EMBL" id="CP009533">
    <property type="protein sequence ID" value="AIS17613.1"/>
    <property type="molecule type" value="Genomic_DNA"/>
</dbReference>
<protein>
    <recommendedName>
        <fullName evidence="2">Dermonecrotic toxin N-terminal domain-containing protein</fullName>
    </recommendedName>
</protein>
<accession>A0A089YMH8</accession>
<dbReference type="STRING" id="216142.LT40_09480"/>
<dbReference type="GO" id="GO:0008237">
    <property type="term" value="F:metallopeptidase activity"/>
    <property type="evidence" value="ECO:0007669"/>
    <property type="project" value="InterPro"/>
</dbReference>
<gene>
    <name evidence="3" type="ORF">LT40_09480</name>
</gene>
<evidence type="ECO:0000313" key="4">
    <source>
        <dbReference type="Proteomes" id="UP000029499"/>
    </source>
</evidence>
<evidence type="ECO:0000256" key="1">
    <source>
        <dbReference type="SAM" id="MobiDB-lite"/>
    </source>
</evidence>
<evidence type="ECO:0000259" key="2">
    <source>
        <dbReference type="Pfam" id="PF20178"/>
    </source>
</evidence>
<keyword evidence="4" id="KW-1185">Reference proteome</keyword>
<dbReference type="InterPro" id="IPR024079">
    <property type="entry name" value="MetalloPept_cat_dom_sf"/>
</dbReference>